<dbReference type="RefSeq" id="XP_013995535.1">
    <property type="nucleotide sequence ID" value="XM_014140060.1"/>
</dbReference>
<evidence type="ECO:0000313" key="4">
    <source>
        <dbReference type="RefSeq" id="XP_013995536.1"/>
    </source>
</evidence>
<evidence type="ECO:0000313" key="5">
    <source>
        <dbReference type="RefSeq" id="XP_045550050.1"/>
    </source>
</evidence>
<dbReference type="Proteomes" id="UP001652741">
    <property type="component" value="Chromosome ssa14"/>
</dbReference>
<dbReference type="GeneID" id="106569078"/>
<keyword evidence="1" id="KW-1185">Reference proteome</keyword>
<name>A0A1S3LXF0_SALSA</name>
<dbReference type="AlphaFoldDB" id="A0A1S3LXF0"/>
<dbReference type="RefSeq" id="XP_013995531.1">
    <property type="nucleotide sequence ID" value="XM_014140056.1"/>
</dbReference>
<accession>A0A1S3LXF0</accession>
<dbReference type="KEGG" id="sasa:106569078"/>
<dbReference type="STRING" id="8030.ENSSSAP00000112865"/>
<evidence type="ECO:0000313" key="1">
    <source>
        <dbReference type="Proteomes" id="UP001652741"/>
    </source>
</evidence>
<evidence type="ECO:0000313" key="2">
    <source>
        <dbReference type="RefSeq" id="XP_013995531.1"/>
    </source>
</evidence>
<dbReference type="RefSeq" id="XP_013995536.1">
    <property type="nucleotide sequence ID" value="XM_014140061.1"/>
</dbReference>
<reference evidence="2 3" key="1">
    <citation type="submission" date="2025-04" db="UniProtKB">
        <authorList>
            <consortium name="RefSeq"/>
        </authorList>
    </citation>
    <scope>IDENTIFICATION</scope>
    <source>
        <tissue evidence="2 3">Muscle</tissue>
    </source>
</reference>
<dbReference type="RefSeq" id="XP_045550050.1">
    <property type="nucleotide sequence ID" value="XM_045694094.1"/>
</dbReference>
<evidence type="ECO:0000313" key="3">
    <source>
        <dbReference type="RefSeq" id="XP_013995535.1"/>
    </source>
</evidence>
<proteinExistence type="predicted"/>
<sequence>MTPSHRVDTLTDALYYGVRENQATAIQLCQQKVLKEETEAKEALLGLLDSIPGSTLSNMEVWTRKIKETLTDKRMLSLTWQERRGNSGRATSSRMHKLLLCSSRKVRWTSERIKKQINSYNGRNKSPQFPLRLEYMDVLQQDHPVWSQVSKHLGDRLLWAKQHAVMLHKVLNDILTAIAKRLYCAANFIDLAKAFDSVNHRILIGRLNSLGFSNDCLAWFTNYLSDRVQCVKSEGLLSGPLAVSMGYHRVKFSGRLFSLYISTMLLFLRVII</sequence>
<protein>
    <submittedName>
        <fullName evidence="2 3">Uncharacterized protein LOC106569078</fullName>
    </submittedName>
</protein>
<gene>
    <name evidence="2 3 4 5" type="primary">LOC106569078</name>
</gene>
<organism evidence="1 2">
    <name type="scientific">Salmo salar</name>
    <name type="common">Atlantic salmon</name>
    <dbReference type="NCBI Taxonomy" id="8030"/>
    <lineage>
        <taxon>Eukaryota</taxon>
        <taxon>Metazoa</taxon>
        <taxon>Chordata</taxon>
        <taxon>Craniata</taxon>
        <taxon>Vertebrata</taxon>
        <taxon>Euteleostomi</taxon>
        <taxon>Actinopterygii</taxon>
        <taxon>Neopterygii</taxon>
        <taxon>Teleostei</taxon>
        <taxon>Protacanthopterygii</taxon>
        <taxon>Salmoniformes</taxon>
        <taxon>Salmonidae</taxon>
        <taxon>Salmoninae</taxon>
        <taxon>Salmo</taxon>
    </lineage>
</organism>